<evidence type="ECO:0000313" key="2">
    <source>
        <dbReference type="EMBL" id="NSB14139.1"/>
    </source>
</evidence>
<dbReference type="AlphaFoldDB" id="A0AAE5EXI7"/>
<gene>
    <name evidence="1" type="ORF">B0H41_000452</name>
    <name evidence="2" type="ORF">BCD95_002398</name>
</gene>
<accession>A0AAE5EXI7</accession>
<evidence type="ECO:0008006" key="4">
    <source>
        <dbReference type="Google" id="ProtNLM"/>
    </source>
</evidence>
<dbReference type="Proteomes" id="UP000822184">
    <property type="component" value="Unassembled WGS sequence"/>
</dbReference>
<comment type="caution">
    <text evidence="2">The sequence shown here is derived from an EMBL/GenBank/DDBJ whole genome shotgun (WGS) entry which is preliminary data.</text>
</comment>
<dbReference type="GO" id="GO:0016491">
    <property type="term" value="F:oxidoreductase activity"/>
    <property type="evidence" value="ECO:0007669"/>
    <property type="project" value="InterPro"/>
</dbReference>
<name>A0AAE5EXI7_CLOBE</name>
<dbReference type="Gene3D" id="3.40.109.10">
    <property type="entry name" value="NADH Oxidase"/>
    <property type="match status" value="1"/>
</dbReference>
<dbReference type="Proteomes" id="UP001193748">
    <property type="component" value="Unassembled WGS sequence"/>
</dbReference>
<evidence type="ECO:0000313" key="3">
    <source>
        <dbReference type="Proteomes" id="UP000822184"/>
    </source>
</evidence>
<organism evidence="2 3">
    <name type="scientific">Clostridium beijerinckii</name>
    <name type="common">Clostridium MP</name>
    <dbReference type="NCBI Taxonomy" id="1520"/>
    <lineage>
        <taxon>Bacteria</taxon>
        <taxon>Bacillati</taxon>
        <taxon>Bacillota</taxon>
        <taxon>Clostridia</taxon>
        <taxon>Eubacteriales</taxon>
        <taxon>Clostridiaceae</taxon>
        <taxon>Clostridium</taxon>
    </lineage>
</organism>
<dbReference type="RefSeq" id="WP_023973765.1">
    <property type="nucleotide sequence ID" value="NZ_JABSWW010000001.1"/>
</dbReference>
<reference evidence="1" key="1">
    <citation type="submission" date="2020-05" db="EMBL/GenBank/DDBJ databases">
        <authorList>
            <person name="Brown S."/>
            <person name="Huntemann M."/>
            <person name="Clum A."/>
            <person name="Spunde A."/>
            <person name="Palaniappan K."/>
            <person name="Ritter S."/>
            <person name="Mikhailova N."/>
            <person name="Chen I.-M."/>
            <person name="Stamatis D."/>
            <person name="Reddy T."/>
            <person name="O'Malley R."/>
            <person name="Daum C."/>
            <person name="Shapiro N."/>
            <person name="Ivanova N."/>
            <person name="Kyrpides N."/>
            <person name="Woyke T."/>
        </authorList>
    </citation>
    <scope>NUCLEOTIDE SEQUENCE</scope>
    <source>
        <strain evidence="1">DJ080</strain>
    </source>
</reference>
<dbReference type="EMBL" id="JABSWW010000001">
    <property type="protein sequence ID" value="NRT86773.1"/>
    <property type="molecule type" value="Genomic_DNA"/>
</dbReference>
<proteinExistence type="predicted"/>
<sequence>MNLDNPIFKKSIIEVIKARTSMRSYNGVPLDKTIGDSIIDVINQVKAPFGTNIRVKLINTKDSDLKLGTYGIIKGTALLTIKVFLENWDG</sequence>
<protein>
    <recommendedName>
        <fullName evidence="4">Nitroreductase</fullName>
    </recommendedName>
</protein>
<reference evidence="1" key="3">
    <citation type="journal article" date="2022" name="Nat. Biotechnol.">
        <title>Carbon-negative production of acetone and isopropanol by gas fermentation at industrial pilot scale.</title>
        <authorList>
            <person name="Liew F.E."/>
            <person name="Nogle R."/>
            <person name="Abdalla T."/>
            <person name="Rasor B.J."/>
            <person name="Canter C."/>
            <person name="Jensen R.O."/>
            <person name="Wang L."/>
            <person name="Strutz J."/>
            <person name="Chirania P."/>
            <person name="De Tissera S."/>
            <person name="Mueller A.P."/>
            <person name="Ruan Z."/>
            <person name="Gao A."/>
            <person name="Tran L."/>
            <person name="Engle N.L."/>
            <person name="Bromley J.C."/>
            <person name="Daniell J."/>
            <person name="Conrado R."/>
            <person name="Tschaplinski T.J."/>
            <person name="Giannone R.J."/>
            <person name="Hettich R.L."/>
            <person name="Karim A.S."/>
            <person name="Simpson S.D."/>
            <person name="Brown S.D."/>
            <person name="Leang C."/>
            <person name="Jewett M.C."/>
            <person name="Kopke M."/>
        </authorList>
    </citation>
    <scope>NUCLEOTIDE SEQUENCE</scope>
    <source>
        <strain evidence="1">DJ080</strain>
    </source>
</reference>
<evidence type="ECO:0000313" key="1">
    <source>
        <dbReference type="EMBL" id="NRT86773.1"/>
    </source>
</evidence>
<dbReference type="EMBL" id="JABTDW010000001">
    <property type="protein sequence ID" value="NSB14139.1"/>
    <property type="molecule type" value="Genomic_DNA"/>
</dbReference>
<dbReference type="InterPro" id="IPR000415">
    <property type="entry name" value="Nitroreductase-like"/>
</dbReference>
<reference evidence="2" key="2">
    <citation type="submission" date="2020-06" db="EMBL/GenBank/DDBJ databases">
        <title>Genomic insights into acetone-butanol-ethanol (ABE) fermentation by sequencing solventogenic clostridia strains.</title>
        <authorList>
            <person name="Brown S."/>
        </authorList>
    </citation>
    <scope>NUCLEOTIDE SEQUENCE</scope>
    <source>
        <strain evidence="2">DJ123</strain>
    </source>
</reference>